<protein>
    <recommendedName>
        <fullName evidence="3">F-box domain-containing protein</fullName>
    </recommendedName>
</protein>
<keyword evidence="2" id="KW-1185">Reference proteome</keyword>
<proteinExistence type="predicted"/>
<organism evidence="1 2">
    <name type="scientific">Armillaria borealis</name>
    <dbReference type="NCBI Taxonomy" id="47425"/>
    <lineage>
        <taxon>Eukaryota</taxon>
        <taxon>Fungi</taxon>
        <taxon>Dikarya</taxon>
        <taxon>Basidiomycota</taxon>
        <taxon>Agaricomycotina</taxon>
        <taxon>Agaricomycetes</taxon>
        <taxon>Agaricomycetidae</taxon>
        <taxon>Agaricales</taxon>
        <taxon>Marasmiineae</taxon>
        <taxon>Physalacriaceae</taxon>
        <taxon>Armillaria</taxon>
    </lineage>
</organism>
<dbReference type="Proteomes" id="UP001175226">
    <property type="component" value="Unassembled WGS sequence"/>
</dbReference>
<evidence type="ECO:0000313" key="1">
    <source>
        <dbReference type="EMBL" id="KAK0444736.1"/>
    </source>
</evidence>
<gene>
    <name evidence="1" type="ORF">EV421DRAFT_367500</name>
</gene>
<dbReference type="AlphaFoldDB" id="A0AA39MRT5"/>
<sequence>MSESTGVPCPLCGTLPGHPAIPSVVQQFRSPRVQKLLSQNDPPLEMERSNIHEIITSGTTAVSLLDERILEAQRILDTLISEREQVRSCINDARTLLHPIRTINDDILREIFSWCVYDWEDIMSRRHRHHDSLGRLEPPWTLSHVSHRWRTISISSPRLWTSVILKFFTYSDLMVPHRTIMFKFGLQLERSRGCDLSVSLSSGLAGIGDHPILAMLDTSSSRWKYLRADLPPEGLKSLNGNSFLRLDTLIVRICARRNSPSRNMKVDTFQSAPQLRTFRSLDDADPSRILLLPWSNLTTYSCSDALNPHNVAILPRLSSVKTLILQFNGDSKHRTGSAAISVPSVINLNLHETSKSPGAICRLLASISFPSATLLNMSFPVSDDRIIHFPMHAIFSGLRTLQLTFNVSPDQNVRALLEFLTVAGNLVDLRLYMEAVPDSLLNGLTVSQSHRILPKLRTLTLQLFTSSAGVSTFTPTLLFRMLRSHYVKEHGDVMSDGTADSSSISTVVTGSLKELRLKAWRKLDFANLEDQQSWNAICEEIKVVYG</sequence>
<reference evidence="1" key="1">
    <citation type="submission" date="2023-06" db="EMBL/GenBank/DDBJ databases">
        <authorList>
            <consortium name="Lawrence Berkeley National Laboratory"/>
            <person name="Ahrendt S."/>
            <person name="Sahu N."/>
            <person name="Indic B."/>
            <person name="Wong-Bajracharya J."/>
            <person name="Merenyi Z."/>
            <person name="Ke H.-M."/>
            <person name="Monk M."/>
            <person name="Kocsube S."/>
            <person name="Drula E."/>
            <person name="Lipzen A."/>
            <person name="Balint B."/>
            <person name="Henrissat B."/>
            <person name="Andreopoulos B."/>
            <person name="Martin F.M."/>
            <person name="Harder C.B."/>
            <person name="Rigling D."/>
            <person name="Ford K.L."/>
            <person name="Foster G.D."/>
            <person name="Pangilinan J."/>
            <person name="Papanicolaou A."/>
            <person name="Barry K."/>
            <person name="LaButti K."/>
            <person name="Viragh M."/>
            <person name="Koriabine M."/>
            <person name="Yan M."/>
            <person name="Riley R."/>
            <person name="Champramary S."/>
            <person name="Plett K.L."/>
            <person name="Tsai I.J."/>
            <person name="Slot J."/>
            <person name="Sipos G."/>
            <person name="Plett J."/>
            <person name="Nagy L.G."/>
            <person name="Grigoriev I.V."/>
        </authorList>
    </citation>
    <scope>NUCLEOTIDE SEQUENCE</scope>
    <source>
        <strain evidence="1">FPL87.14</strain>
    </source>
</reference>
<evidence type="ECO:0000313" key="2">
    <source>
        <dbReference type="Proteomes" id="UP001175226"/>
    </source>
</evidence>
<evidence type="ECO:0008006" key="3">
    <source>
        <dbReference type="Google" id="ProtNLM"/>
    </source>
</evidence>
<comment type="caution">
    <text evidence="1">The sequence shown here is derived from an EMBL/GenBank/DDBJ whole genome shotgun (WGS) entry which is preliminary data.</text>
</comment>
<accession>A0AA39MRT5</accession>
<dbReference type="EMBL" id="JAUEPT010000018">
    <property type="protein sequence ID" value="KAK0444736.1"/>
    <property type="molecule type" value="Genomic_DNA"/>
</dbReference>
<name>A0AA39MRT5_9AGAR</name>